<accession>A0A3R7KTF1</accession>
<protein>
    <submittedName>
        <fullName evidence="2">Uncharacterized protein</fullName>
    </submittedName>
</protein>
<evidence type="ECO:0000256" key="1">
    <source>
        <dbReference type="SAM" id="MobiDB-lite"/>
    </source>
</evidence>
<evidence type="ECO:0000313" key="2">
    <source>
        <dbReference type="EMBL" id="RNF01002.1"/>
    </source>
</evidence>
<gene>
    <name evidence="2" type="ORF">TraAM80_07276</name>
</gene>
<feature type="region of interest" description="Disordered" evidence="1">
    <location>
        <begin position="33"/>
        <end position="62"/>
    </location>
</feature>
<evidence type="ECO:0000313" key="3">
    <source>
        <dbReference type="Proteomes" id="UP000283634"/>
    </source>
</evidence>
<keyword evidence="3" id="KW-1185">Reference proteome</keyword>
<feature type="compositionally biased region" description="Polar residues" evidence="1">
    <location>
        <begin position="51"/>
        <end position="62"/>
    </location>
</feature>
<reference evidence="2 3" key="1">
    <citation type="journal article" date="2018" name="BMC Genomics">
        <title>Genomic comparison of Trypanosoma conorhini and Trypanosoma rangeli to Trypanosoma cruzi strains of high and low virulence.</title>
        <authorList>
            <person name="Bradwell K.R."/>
            <person name="Koparde V.N."/>
            <person name="Matveyev A.V."/>
            <person name="Serrano M.G."/>
            <person name="Alves J.M."/>
            <person name="Parikh H."/>
            <person name="Huang B."/>
            <person name="Lee V."/>
            <person name="Espinosa-Alvarez O."/>
            <person name="Ortiz P.A."/>
            <person name="Costa-Martins A.G."/>
            <person name="Teixeira M.M."/>
            <person name="Buck G.A."/>
        </authorList>
    </citation>
    <scope>NUCLEOTIDE SEQUENCE [LARGE SCALE GENOMIC DNA]</scope>
    <source>
        <strain evidence="2 3">AM80</strain>
    </source>
</reference>
<dbReference type="Proteomes" id="UP000283634">
    <property type="component" value="Unassembled WGS sequence"/>
</dbReference>
<sequence length="124" mass="13679">MPSWVGLRGMSDSFDGNNFLKYDKIKWTAGRDCGSPVRTREEDSGAKRSRTTWAVSKSGGPSSKMLTRCLPGEFLEGPTYIMALKRFVVLAALTCPAVWLAINVALAREAHKELCSDNSFHEHG</sequence>
<comment type="caution">
    <text evidence="2">The sequence shown here is derived from an EMBL/GenBank/DDBJ whole genome shotgun (WGS) entry which is preliminary data.</text>
</comment>
<organism evidence="2 3">
    <name type="scientific">Trypanosoma rangeli</name>
    <dbReference type="NCBI Taxonomy" id="5698"/>
    <lineage>
        <taxon>Eukaryota</taxon>
        <taxon>Discoba</taxon>
        <taxon>Euglenozoa</taxon>
        <taxon>Kinetoplastea</taxon>
        <taxon>Metakinetoplastina</taxon>
        <taxon>Trypanosomatida</taxon>
        <taxon>Trypanosomatidae</taxon>
        <taxon>Trypanosoma</taxon>
        <taxon>Herpetosoma</taxon>
    </lineage>
</organism>
<dbReference type="AlphaFoldDB" id="A0A3R7KTF1"/>
<name>A0A3R7KTF1_TRYRA</name>
<dbReference type="GeneID" id="40331209"/>
<dbReference type="EMBL" id="MKGL01000296">
    <property type="protein sequence ID" value="RNF01002.1"/>
    <property type="molecule type" value="Genomic_DNA"/>
</dbReference>
<dbReference type="RefSeq" id="XP_029236078.1">
    <property type="nucleotide sequence ID" value="XM_029384076.1"/>
</dbReference>
<proteinExistence type="predicted"/>